<comment type="caution">
    <text evidence="2">The sequence shown here is derived from an EMBL/GenBank/DDBJ whole genome shotgun (WGS) entry which is preliminary data.</text>
</comment>
<dbReference type="GO" id="GO:0016491">
    <property type="term" value="F:oxidoreductase activity"/>
    <property type="evidence" value="ECO:0007669"/>
    <property type="project" value="InterPro"/>
</dbReference>
<dbReference type="Pfam" id="PF00107">
    <property type="entry name" value="ADH_zinc_N"/>
    <property type="match status" value="1"/>
</dbReference>
<dbReference type="InterPro" id="IPR011032">
    <property type="entry name" value="GroES-like_sf"/>
</dbReference>
<dbReference type="InterPro" id="IPR013154">
    <property type="entry name" value="ADH-like_N"/>
</dbReference>
<dbReference type="SUPFAM" id="SSF50129">
    <property type="entry name" value="GroES-like"/>
    <property type="match status" value="1"/>
</dbReference>
<dbReference type="OrthoDB" id="9930022at2759"/>
<evidence type="ECO:0000313" key="3">
    <source>
        <dbReference type="Proteomes" id="UP000053558"/>
    </source>
</evidence>
<protein>
    <submittedName>
        <fullName evidence="2">Alcohol dehydrogenase protein</fullName>
    </submittedName>
</protein>
<dbReference type="CDD" id="cd08276">
    <property type="entry name" value="MDR7"/>
    <property type="match status" value="1"/>
</dbReference>
<dbReference type="AlphaFoldDB" id="A0A5M3MNJ1"/>
<dbReference type="PANTHER" id="PTHR45033">
    <property type="match status" value="1"/>
</dbReference>
<dbReference type="SMART" id="SM00829">
    <property type="entry name" value="PKS_ER"/>
    <property type="match status" value="1"/>
</dbReference>
<dbReference type="InterPro" id="IPR036291">
    <property type="entry name" value="NAD(P)-bd_dom_sf"/>
</dbReference>
<dbReference type="InterPro" id="IPR052711">
    <property type="entry name" value="Zinc_ADH-like"/>
</dbReference>
<reference evidence="3" key="1">
    <citation type="journal article" date="2012" name="Science">
        <title>The Paleozoic origin of enzymatic lignin decomposition reconstructed from 31 fungal genomes.</title>
        <authorList>
            <person name="Floudas D."/>
            <person name="Binder M."/>
            <person name="Riley R."/>
            <person name="Barry K."/>
            <person name="Blanchette R.A."/>
            <person name="Henrissat B."/>
            <person name="Martinez A.T."/>
            <person name="Otillar R."/>
            <person name="Spatafora J.W."/>
            <person name="Yadav J.S."/>
            <person name="Aerts A."/>
            <person name="Benoit I."/>
            <person name="Boyd A."/>
            <person name="Carlson A."/>
            <person name="Copeland A."/>
            <person name="Coutinho P.M."/>
            <person name="de Vries R.P."/>
            <person name="Ferreira P."/>
            <person name="Findley K."/>
            <person name="Foster B."/>
            <person name="Gaskell J."/>
            <person name="Glotzer D."/>
            <person name="Gorecki P."/>
            <person name="Heitman J."/>
            <person name="Hesse C."/>
            <person name="Hori C."/>
            <person name="Igarashi K."/>
            <person name="Jurgens J.A."/>
            <person name="Kallen N."/>
            <person name="Kersten P."/>
            <person name="Kohler A."/>
            <person name="Kuees U."/>
            <person name="Kumar T.K.A."/>
            <person name="Kuo A."/>
            <person name="LaButti K."/>
            <person name="Larrondo L.F."/>
            <person name="Lindquist E."/>
            <person name="Ling A."/>
            <person name="Lombard V."/>
            <person name="Lucas S."/>
            <person name="Lundell T."/>
            <person name="Martin R."/>
            <person name="McLaughlin D.J."/>
            <person name="Morgenstern I."/>
            <person name="Morin E."/>
            <person name="Murat C."/>
            <person name="Nagy L.G."/>
            <person name="Nolan M."/>
            <person name="Ohm R.A."/>
            <person name="Patyshakuliyeva A."/>
            <person name="Rokas A."/>
            <person name="Ruiz-Duenas F.J."/>
            <person name="Sabat G."/>
            <person name="Salamov A."/>
            <person name="Samejima M."/>
            <person name="Schmutz J."/>
            <person name="Slot J.C."/>
            <person name="St John F."/>
            <person name="Stenlid J."/>
            <person name="Sun H."/>
            <person name="Sun S."/>
            <person name="Syed K."/>
            <person name="Tsang A."/>
            <person name="Wiebenga A."/>
            <person name="Young D."/>
            <person name="Pisabarro A."/>
            <person name="Eastwood D.C."/>
            <person name="Martin F."/>
            <person name="Cullen D."/>
            <person name="Grigoriev I.V."/>
            <person name="Hibbett D.S."/>
        </authorList>
    </citation>
    <scope>NUCLEOTIDE SEQUENCE [LARGE SCALE GENOMIC DNA]</scope>
    <source>
        <strain evidence="3">RWD-64-598 SS2</strain>
    </source>
</reference>
<sequence length="345" mass="37002">MTLPQTVRAYRSNREGYRKLQLTEGPLEQPKAMEVLVKVHSVSLNYRDIVIARGLYPGPAIKDNVIPCSDMAGEIVALGTDVEGWEVGARVSANFSLTHLDGDPSAKTRANALGAPIDGVLREYMTVPVHSLVRLPANLSYDEASTLPCAALTAWNALVGLKPIKAGDYVLLLGTGGVSIFGLQLAVVSGATAIVTSSSDEKLEFAKRLGAHHTINYNKTKNWDEEVLRITGGRGVDHVIEVGGAGTIARSANSARHAGCVDLIGFVAEGANQIPVETVISKALIFRGVLIGSVAQFEAMNRLIEARDIHPIVDKVFPFEEAIDAYAYLDSQKHVGKVVIRVSKN</sequence>
<dbReference type="EMBL" id="JH711579">
    <property type="protein sequence ID" value="EIW80617.1"/>
    <property type="molecule type" value="Genomic_DNA"/>
</dbReference>
<proteinExistence type="predicted"/>
<feature type="domain" description="Enoyl reductase (ER)" evidence="1">
    <location>
        <begin position="16"/>
        <end position="340"/>
    </location>
</feature>
<dbReference type="SUPFAM" id="SSF51735">
    <property type="entry name" value="NAD(P)-binding Rossmann-fold domains"/>
    <property type="match status" value="1"/>
</dbReference>
<name>A0A5M3MNJ1_CONPW</name>
<evidence type="ECO:0000259" key="1">
    <source>
        <dbReference type="SMART" id="SM00829"/>
    </source>
</evidence>
<dbReference type="Proteomes" id="UP000053558">
    <property type="component" value="Unassembled WGS sequence"/>
</dbReference>
<organism evidence="2 3">
    <name type="scientific">Coniophora puteana (strain RWD-64-598)</name>
    <name type="common">Brown rot fungus</name>
    <dbReference type="NCBI Taxonomy" id="741705"/>
    <lineage>
        <taxon>Eukaryota</taxon>
        <taxon>Fungi</taxon>
        <taxon>Dikarya</taxon>
        <taxon>Basidiomycota</taxon>
        <taxon>Agaricomycotina</taxon>
        <taxon>Agaricomycetes</taxon>
        <taxon>Agaricomycetidae</taxon>
        <taxon>Boletales</taxon>
        <taxon>Coniophorineae</taxon>
        <taxon>Coniophoraceae</taxon>
        <taxon>Coniophora</taxon>
    </lineage>
</organism>
<dbReference type="OMA" id="YMASGSH"/>
<dbReference type="KEGG" id="cput:CONPUDRAFT_166096"/>
<gene>
    <name evidence="2" type="ORF">CONPUDRAFT_166096</name>
</gene>
<dbReference type="GeneID" id="19205476"/>
<dbReference type="Gene3D" id="3.90.180.10">
    <property type="entry name" value="Medium-chain alcohol dehydrogenases, catalytic domain"/>
    <property type="match status" value="1"/>
</dbReference>
<dbReference type="Gene3D" id="3.40.50.720">
    <property type="entry name" value="NAD(P)-binding Rossmann-like Domain"/>
    <property type="match status" value="1"/>
</dbReference>
<accession>A0A5M3MNJ1</accession>
<dbReference type="InterPro" id="IPR013149">
    <property type="entry name" value="ADH-like_C"/>
</dbReference>
<dbReference type="InterPro" id="IPR020843">
    <property type="entry name" value="ER"/>
</dbReference>
<dbReference type="PANTHER" id="PTHR45033:SF2">
    <property type="entry name" value="ZINC-TYPE ALCOHOL DEHYDROGENASE-LIKE PROTEIN C1773.06C"/>
    <property type="match status" value="1"/>
</dbReference>
<evidence type="ECO:0000313" key="2">
    <source>
        <dbReference type="EMBL" id="EIW80617.1"/>
    </source>
</evidence>
<dbReference type="RefSeq" id="XP_007769528.1">
    <property type="nucleotide sequence ID" value="XM_007771338.1"/>
</dbReference>
<keyword evidence="3" id="KW-1185">Reference proteome</keyword>
<dbReference type="Pfam" id="PF08240">
    <property type="entry name" value="ADH_N"/>
    <property type="match status" value="1"/>
</dbReference>